<feature type="transmembrane region" description="Helical" evidence="1">
    <location>
        <begin position="357"/>
        <end position="376"/>
    </location>
</feature>
<keyword evidence="3" id="KW-1185">Reference proteome</keyword>
<feature type="transmembrane region" description="Helical" evidence="1">
    <location>
        <begin position="133"/>
        <end position="150"/>
    </location>
</feature>
<accession>A0A1Z4BUM4</accession>
<evidence type="ECO:0000313" key="2">
    <source>
        <dbReference type="EMBL" id="ASF44932.1"/>
    </source>
</evidence>
<feature type="transmembrane region" description="Helical" evidence="1">
    <location>
        <begin position="76"/>
        <end position="97"/>
    </location>
</feature>
<feature type="transmembrane region" description="Helical" evidence="1">
    <location>
        <begin position="460"/>
        <end position="480"/>
    </location>
</feature>
<evidence type="ECO:0008006" key="4">
    <source>
        <dbReference type="Google" id="ProtNLM"/>
    </source>
</evidence>
<feature type="transmembrane region" description="Helical" evidence="1">
    <location>
        <begin position="530"/>
        <end position="547"/>
    </location>
</feature>
<keyword evidence="1" id="KW-0472">Membrane</keyword>
<feature type="transmembrane region" description="Helical" evidence="1">
    <location>
        <begin position="314"/>
        <end position="337"/>
    </location>
</feature>
<evidence type="ECO:0000313" key="3">
    <source>
        <dbReference type="Proteomes" id="UP000197019"/>
    </source>
</evidence>
<feature type="transmembrane region" description="Helical" evidence="1">
    <location>
        <begin position="47"/>
        <end position="64"/>
    </location>
</feature>
<feature type="transmembrane region" description="Helical" evidence="1">
    <location>
        <begin position="103"/>
        <end position="121"/>
    </location>
</feature>
<feature type="transmembrane region" description="Helical" evidence="1">
    <location>
        <begin position="429"/>
        <end position="453"/>
    </location>
</feature>
<name>A0A1Z4BUM4_9GAMM</name>
<feature type="transmembrane region" description="Helical" evidence="1">
    <location>
        <begin position="287"/>
        <end position="307"/>
    </location>
</feature>
<feature type="transmembrane region" description="Helical" evidence="1">
    <location>
        <begin position="237"/>
        <end position="267"/>
    </location>
</feature>
<feature type="transmembrane region" description="Helical" evidence="1">
    <location>
        <begin position="204"/>
        <end position="225"/>
    </location>
</feature>
<sequence length="694" mass="75290">MAMQALSAQGLVKGLRRPPLVAAVLFVLSAGVWQAQASGGVGWATLGALGWYACLCLAYGTAVLPTSSYLVSKGGVALQLLGGYFVFNTLLLVLAVVSPLGMMANLMLLTVVALLWVAYRVQYRPFLDGYQDNLPSLLAIAVSGAAAGLWCADFRFPVLEDGQAAVFRTWQDMFFHAREISAFIQYHGLASFSDVRMAGLPAPFYHYGSYLSAAALALLSGAGAVEVYAGFQLPLGIFLSGLAAFVLVAYFWGAWPALAATVAIVLLPDAYQQGFANRYLSYHFLTQVNLGMLYGIACMALAWLCIFDGCRRGLYWPIVAGCVLTVVCLFYKAHFFVANALLIGLYPCVFFTRLGGLLRLLIGLGFIGGFVGVIAWSQQLTSVPVLRLDGSGATGYLLLLLDAFDPGALKNFFHSVLVEEHHSKPINALYATALLSLSTFGLWGAAFVGVWVVLWRRRPLAIAVFPVLIIGNYLLMSIGLAADAHNSVSPYELLNRPLGWAYFVVVAWTAGGGYYWLWGAGLPPRKLTRIGLAGAVCASLAAPWLLAANFQTFPALRGYAKYEDFNAVPACLVKAARFVRDNSRPDELIQASDFDPRYAVTALAERQSFVSKSMFGWQEAALQERVKEVEAFSRLADTEAVQTYALSNGLAWYILQPTTTVAWPAALLEQAVFSCGGYRVYYFGALWVSGSVYR</sequence>
<keyword evidence="1" id="KW-1133">Transmembrane helix</keyword>
<keyword evidence="1" id="KW-0812">Transmembrane</keyword>
<dbReference type="Proteomes" id="UP000197019">
    <property type="component" value="Chromosome"/>
</dbReference>
<gene>
    <name evidence="2" type="ORF">CEK71_01980</name>
</gene>
<dbReference type="EMBL" id="CP022129">
    <property type="protein sequence ID" value="ASF44932.1"/>
    <property type="molecule type" value="Genomic_DNA"/>
</dbReference>
<feature type="transmembrane region" description="Helical" evidence="1">
    <location>
        <begin position="500"/>
        <end position="518"/>
    </location>
</feature>
<evidence type="ECO:0000256" key="1">
    <source>
        <dbReference type="SAM" id="Phobius"/>
    </source>
</evidence>
<organism evidence="2 3">
    <name type="scientific">Methylovulum psychrotolerans</name>
    <dbReference type="NCBI Taxonomy" id="1704499"/>
    <lineage>
        <taxon>Bacteria</taxon>
        <taxon>Pseudomonadati</taxon>
        <taxon>Pseudomonadota</taxon>
        <taxon>Gammaproteobacteria</taxon>
        <taxon>Methylococcales</taxon>
        <taxon>Methylococcaceae</taxon>
        <taxon>Methylovulum</taxon>
    </lineage>
</organism>
<proteinExistence type="predicted"/>
<dbReference type="KEGG" id="mpsy:CEK71_01980"/>
<reference evidence="2 3" key="1">
    <citation type="submission" date="2017-06" db="EMBL/GenBank/DDBJ databases">
        <title>Genome Sequencing of the methanotroph Methylovulum psychrotolerants str. HV10-M2 isolated from a high-altitude environment.</title>
        <authorList>
            <person name="Mateos-Rivera A."/>
        </authorList>
    </citation>
    <scope>NUCLEOTIDE SEQUENCE [LARGE SCALE GENOMIC DNA]</scope>
    <source>
        <strain evidence="2 3">HV10_M2</strain>
    </source>
</reference>
<protein>
    <recommendedName>
        <fullName evidence="4">Glycosyltransferase RgtA/B/C/D-like domain-containing protein</fullName>
    </recommendedName>
</protein>
<dbReference type="AlphaFoldDB" id="A0A1Z4BUM4"/>